<dbReference type="Proteomes" id="UP001157502">
    <property type="component" value="Chromosome 33"/>
</dbReference>
<gene>
    <name evidence="1" type="ORF">DPEC_G00333200</name>
</gene>
<comment type="caution">
    <text evidence="1">The sequence shown here is derived from an EMBL/GenBank/DDBJ whole genome shotgun (WGS) entry which is preliminary data.</text>
</comment>
<keyword evidence="2" id="KW-1185">Reference proteome</keyword>
<evidence type="ECO:0000313" key="2">
    <source>
        <dbReference type="Proteomes" id="UP001157502"/>
    </source>
</evidence>
<evidence type="ECO:0000313" key="1">
    <source>
        <dbReference type="EMBL" id="KAJ7986901.1"/>
    </source>
</evidence>
<name>A0ACC2F687_DALPE</name>
<reference evidence="1" key="1">
    <citation type="submission" date="2021-05" db="EMBL/GenBank/DDBJ databases">
        <authorList>
            <person name="Pan Q."/>
            <person name="Jouanno E."/>
            <person name="Zahm M."/>
            <person name="Klopp C."/>
            <person name="Cabau C."/>
            <person name="Louis A."/>
            <person name="Berthelot C."/>
            <person name="Parey E."/>
            <person name="Roest Crollius H."/>
            <person name="Montfort J."/>
            <person name="Robinson-Rechavi M."/>
            <person name="Bouchez O."/>
            <person name="Lampietro C."/>
            <person name="Lopez Roques C."/>
            <person name="Donnadieu C."/>
            <person name="Postlethwait J."/>
            <person name="Bobe J."/>
            <person name="Dillon D."/>
            <person name="Chandos A."/>
            <person name="von Hippel F."/>
            <person name="Guiguen Y."/>
        </authorList>
    </citation>
    <scope>NUCLEOTIDE SEQUENCE</scope>
    <source>
        <strain evidence="1">YG-Jan2019</strain>
    </source>
</reference>
<protein>
    <submittedName>
        <fullName evidence="1">Uncharacterized protein</fullName>
    </submittedName>
</protein>
<dbReference type="EMBL" id="CM055760">
    <property type="protein sequence ID" value="KAJ7986901.1"/>
    <property type="molecule type" value="Genomic_DNA"/>
</dbReference>
<proteinExistence type="predicted"/>
<sequence>MFSRHCKQEIAGEDFKQTLVPRGGLEQQCGPPGEALLSGLTEEKGVLDDGRSWSMHGLSFRRTPRLFSHNLRVTPPVLHYFPSLHPTIPPGLASVLQPWPRAIQTPTPHPAVGPRKGWSRGGVTVWGGWRLIRHDSTGSADDFI</sequence>
<accession>A0ACC2F687</accession>
<organism evidence="1 2">
    <name type="scientific">Dallia pectoralis</name>
    <name type="common">Alaska blackfish</name>
    <dbReference type="NCBI Taxonomy" id="75939"/>
    <lineage>
        <taxon>Eukaryota</taxon>
        <taxon>Metazoa</taxon>
        <taxon>Chordata</taxon>
        <taxon>Craniata</taxon>
        <taxon>Vertebrata</taxon>
        <taxon>Euteleostomi</taxon>
        <taxon>Actinopterygii</taxon>
        <taxon>Neopterygii</taxon>
        <taxon>Teleostei</taxon>
        <taxon>Protacanthopterygii</taxon>
        <taxon>Esociformes</taxon>
        <taxon>Umbridae</taxon>
        <taxon>Dallia</taxon>
    </lineage>
</organism>